<comment type="caution">
    <text evidence="7">The sequence shown here is derived from an EMBL/GenBank/DDBJ whole genome shotgun (WGS) entry which is preliminary data.</text>
</comment>
<evidence type="ECO:0000256" key="1">
    <source>
        <dbReference type="ARBA" id="ARBA00009080"/>
    </source>
</evidence>
<dbReference type="GO" id="GO:0051287">
    <property type="term" value="F:NAD binding"/>
    <property type="evidence" value="ECO:0007669"/>
    <property type="project" value="InterPro"/>
</dbReference>
<dbReference type="STRING" id="228230.RMCC_0774"/>
<evidence type="ECO:0000259" key="6">
    <source>
        <dbReference type="Pfam" id="PF14833"/>
    </source>
</evidence>
<name>A0A100W986_MYCCR</name>
<dbReference type="GO" id="GO:0016491">
    <property type="term" value="F:oxidoreductase activity"/>
    <property type="evidence" value="ECO:0007669"/>
    <property type="project" value="UniProtKB-KW"/>
</dbReference>
<dbReference type="Pfam" id="PF14833">
    <property type="entry name" value="NAD_binding_11"/>
    <property type="match status" value="1"/>
</dbReference>
<dbReference type="Gene3D" id="3.40.50.720">
    <property type="entry name" value="NAD(P)-binding Rossmann-like Domain"/>
    <property type="match status" value="1"/>
</dbReference>
<dbReference type="PANTHER" id="PTHR43580:SF2">
    <property type="entry name" value="CYTOKINE-LIKE NUCLEAR FACTOR N-PAC"/>
    <property type="match status" value="1"/>
</dbReference>
<dbReference type="PIRSF" id="PIRSF000103">
    <property type="entry name" value="HIBADH"/>
    <property type="match status" value="1"/>
</dbReference>
<evidence type="ECO:0000259" key="5">
    <source>
        <dbReference type="Pfam" id="PF03446"/>
    </source>
</evidence>
<dbReference type="InterPro" id="IPR013328">
    <property type="entry name" value="6PGD_dom2"/>
</dbReference>
<protein>
    <submittedName>
        <fullName evidence="7">3-hydroxyisobutyrate dehydrogenase</fullName>
    </submittedName>
</protein>
<dbReference type="AlphaFoldDB" id="A0A100W986"/>
<dbReference type="InterPro" id="IPR015815">
    <property type="entry name" value="HIBADH-related"/>
</dbReference>
<keyword evidence="2" id="KW-0560">Oxidoreductase</keyword>
<proteinExistence type="inferred from homology"/>
<reference evidence="8" key="1">
    <citation type="journal article" date="2016" name="Genome Announc.">
        <title>Draft Genome Sequences of Five Rapidly Growing Mycobacterium Species, M. thermoresistibile, M. fortuitum subsp. acetamidolyticum, M. canariasense, M. brisbanense, and M. novocastrense.</title>
        <authorList>
            <person name="Katahira K."/>
            <person name="Ogura Y."/>
            <person name="Gotoh Y."/>
            <person name="Hayashi T."/>
        </authorList>
    </citation>
    <scope>NUCLEOTIDE SEQUENCE [LARGE SCALE GENOMIC DNA]</scope>
    <source>
        <strain evidence="8">JCM15298</strain>
    </source>
</reference>
<dbReference type="InterPro" id="IPR006115">
    <property type="entry name" value="6PGDH_NADP-bd"/>
</dbReference>
<dbReference type="SUPFAM" id="SSF51735">
    <property type="entry name" value="NAD(P)-binding Rossmann-fold domains"/>
    <property type="match status" value="1"/>
</dbReference>
<gene>
    <name evidence="7" type="ORF">RMCC_0774</name>
</gene>
<keyword evidence="8" id="KW-1185">Reference proteome</keyword>
<organism evidence="7 8">
    <name type="scientific">Mycolicibacterium canariasense</name>
    <name type="common">Mycobacterium canariasense</name>
    <dbReference type="NCBI Taxonomy" id="228230"/>
    <lineage>
        <taxon>Bacteria</taxon>
        <taxon>Bacillati</taxon>
        <taxon>Actinomycetota</taxon>
        <taxon>Actinomycetes</taxon>
        <taxon>Mycobacteriales</taxon>
        <taxon>Mycobacteriaceae</taxon>
        <taxon>Mycolicibacterium</taxon>
    </lineage>
</organism>
<keyword evidence="3" id="KW-0520">NAD</keyword>
<evidence type="ECO:0000256" key="2">
    <source>
        <dbReference type="ARBA" id="ARBA00023002"/>
    </source>
</evidence>
<dbReference type="InterPro" id="IPR036291">
    <property type="entry name" value="NAD(P)-bd_dom_sf"/>
</dbReference>
<evidence type="ECO:0000313" key="7">
    <source>
        <dbReference type="EMBL" id="GAS93808.1"/>
    </source>
</evidence>
<dbReference type="InterPro" id="IPR051265">
    <property type="entry name" value="HIBADH-related_NP60_sf"/>
</dbReference>
<feature type="domain" description="3-hydroxyisobutyrate dehydrogenase-like NAD-binding" evidence="6">
    <location>
        <begin position="162"/>
        <end position="277"/>
    </location>
</feature>
<dbReference type="InterPro" id="IPR008927">
    <property type="entry name" value="6-PGluconate_DH-like_C_sf"/>
</dbReference>
<dbReference type="Proteomes" id="UP000069443">
    <property type="component" value="Unassembled WGS sequence"/>
</dbReference>
<sequence length="286" mass="29059">MSTVAVLGTGNLGAAICRRLLETGFDVRAWNRTPSTATPLAEAGATVASSVADAVAGAPVVIIAVFDAAAVLDVLQQMRDELADGAVVAQTATVGLEIATVARTAQQLGIELIDVAVLGNQDAARAGKLTVLAAAAAAVRGRVSTTLAALASSVMWVGDAPGPASALKLACNSWVAGLNAILAQAMSLTRSFGIDPSLFLEAITGTAADSPYLQAKAAIMLGDGGQTVTTVDSMRKDLQLIVDAARAHGVSDVLLDAQANLYRTASDRGYGGSDIALVERVFGEVW</sequence>
<comment type="similarity">
    <text evidence="1">Belongs to the HIBADH-related family.</text>
</comment>
<dbReference type="Pfam" id="PF03446">
    <property type="entry name" value="NAD_binding_2"/>
    <property type="match status" value="1"/>
</dbReference>
<dbReference type="GO" id="GO:0050661">
    <property type="term" value="F:NADP binding"/>
    <property type="evidence" value="ECO:0007669"/>
    <property type="project" value="InterPro"/>
</dbReference>
<dbReference type="Gene3D" id="1.10.1040.10">
    <property type="entry name" value="N-(1-d-carboxylethyl)-l-norvaline Dehydrogenase, domain 2"/>
    <property type="match status" value="1"/>
</dbReference>
<dbReference type="OrthoDB" id="3185659at2"/>
<evidence type="ECO:0000313" key="8">
    <source>
        <dbReference type="Proteomes" id="UP000069443"/>
    </source>
</evidence>
<reference evidence="8" key="2">
    <citation type="submission" date="2016-02" db="EMBL/GenBank/DDBJ databases">
        <title>Draft genome sequence of five rapidly growing Mycobacterium species.</title>
        <authorList>
            <person name="Katahira K."/>
            <person name="Gotou Y."/>
            <person name="Iida K."/>
            <person name="Ogura Y."/>
            <person name="Hayashi T."/>
        </authorList>
    </citation>
    <scope>NUCLEOTIDE SEQUENCE [LARGE SCALE GENOMIC DNA]</scope>
    <source>
        <strain evidence="8">JCM15298</strain>
    </source>
</reference>
<dbReference type="RefSeq" id="WP_062655158.1">
    <property type="nucleotide sequence ID" value="NZ_BCSY01000028.1"/>
</dbReference>
<dbReference type="SUPFAM" id="SSF48179">
    <property type="entry name" value="6-phosphogluconate dehydrogenase C-terminal domain-like"/>
    <property type="match status" value="1"/>
</dbReference>
<evidence type="ECO:0000256" key="4">
    <source>
        <dbReference type="PIRSR" id="PIRSR000103-1"/>
    </source>
</evidence>
<dbReference type="EMBL" id="BCSY01000028">
    <property type="protein sequence ID" value="GAS93808.1"/>
    <property type="molecule type" value="Genomic_DNA"/>
</dbReference>
<dbReference type="InterPro" id="IPR029154">
    <property type="entry name" value="HIBADH-like_NADP-bd"/>
</dbReference>
<feature type="domain" description="6-phosphogluconate dehydrogenase NADP-binding" evidence="5">
    <location>
        <begin position="3"/>
        <end position="158"/>
    </location>
</feature>
<evidence type="ECO:0000256" key="3">
    <source>
        <dbReference type="ARBA" id="ARBA00023027"/>
    </source>
</evidence>
<dbReference type="PANTHER" id="PTHR43580">
    <property type="entry name" value="OXIDOREDUCTASE GLYR1-RELATED"/>
    <property type="match status" value="1"/>
</dbReference>
<feature type="active site" evidence="4">
    <location>
        <position position="168"/>
    </location>
</feature>
<accession>A0A100W986</accession>